<dbReference type="EMBL" id="ARYJ01000008">
    <property type="protein sequence ID" value="KCZ87451.1"/>
    <property type="molecule type" value="Genomic_DNA"/>
</dbReference>
<feature type="domain" description="Flagellar hook protein FlgE/F/G-like D1" evidence="7">
    <location>
        <begin position="82"/>
        <end position="147"/>
    </location>
</feature>
<dbReference type="STRING" id="1280952.HJA_12965"/>
<dbReference type="PANTHER" id="PTHR30435:SF19">
    <property type="entry name" value="FLAGELLAR BASAL-BODY ROD PROTEIN FLGG"/>
    <property type="match status" value="1"/>
</dbReference>
<accession>A0A059FA59</accession>
<keyword evidence="9" id="KW-1185">Reference proteome</keyword>
<evidence type="ECO:0000313" key="9">
    <source>
        <dbReference type="Proteomes" id="UP000024816"/>
    </source>
</evidence>
<comment type="similarity">
    <text evidence="2 4">Belongs to the flagella basal body rod proteins family.</text>
</comment>
<dbReference type="SUPFAM" id="SSF117143">
    <property type="entry name" value="Flagellar hook protein flgE"/>
    <property type="match status" value="1"/>
</dbReference>
<dbReference type="PROSITE" id="PS00588">
    <property type="entry name" value="FLAGELLA_BB_ROD"/>
    <property type="match status" value="1"/>
</dbReference>
<dbReference type="eggNOG" id="COG4786">
    <property type="taxonomic scope" value="Bacteria"/>
</dbReference>
<dbReference type="InterPro" id="IPR037925">
    <property type="entry name" value="FlgE/F/G-like"/>
</dbReference>
<feature type="domain" description="Flagellar basal body rod protein N-terminal" evidence="5">
    <location>
        <begin position="10"/>
        <end position="35"/>
    </location>
</feature>
<dbReference type="Pfam" id="PF06429">
    <property type="entry name" value="Flg_bbr_C"/>
    <property type="match status" value="1"/>
</dbReference>
<name>A0A059FA59_9PROT</name>
<evidence type="ECO:0000256" key="4">
    <source>
        <dbReference type="RuleBase" id="RU362116"/>
    </source>
</evidence>
<evidence type="ECO:0000259" key="6">
    <source>
        <dbReference type="Pfam" id="PF06429"/>
    </source>
</evidence>
<evidence type="ECO:0000259" key="7">
    <source>
        <dbReference type="Pfam" id="PF22692"/>
    </source>
</evidence>
<dbReference type="InterPro" id="IPR020013">
    <property type="entry name" value="Flagellar_FlgE/F/G"/>
</dbReference>
<feature type="domain" description="Flagellar basal-body/hook protein C-terminal" evidence="6">
    <location>
        <begin position="196"/>
        <end position="240"/>
    </location>
</feature>
<keyword evidence="3 4" id="KW-0975">Bacterial flagellum</keyword>
<gene>
    <name evidence="8" type="primary">flgF</name>
    <name evidence="8" type="ORF">HJA_12965</name>
</gene>
<evidence type="ECO:0000256" key="3">
    <source>
        <dbReference type="ARBA" id="ARBA00023143"/>
    </source>
</evidence>
<keyword evidence="8" id="KW-0969">Cilium</keyword>
<keyword evidence="8" id="KW-0282">Flagellum</keyword>
<comment type="caution">
    <text evidence="8">The sequence shown here is derived from an EMBL/GenBank/DDBJ whole genome shotgun (WGS) entry which is preliminary data.</text>
</comment>
<dbReference type="RefSeq" id="WP_035582976.1">
    <property type="nucleotide sequence ID" value="NZ_ARYJ01000008.1"/>
</dbReference>
<dbReference type="InterPro" id="IPR001444">
    <property type="entry name" value="Flag_bb_rod_N"/>
</dbReference>
<dbReference type="InterPro" id="IPR053967">
    <property type="entry name" value="LlgE_F_G-like_D1"/>
</dbReference>
<dbReference type="Pfam" id="PF22692">
    <property type="entry name" value="LlgE_F_G_D1"/>
    <property type="match status" value="1"/>
</dbReference>
<evidence type="ECO:0000256" key="1">
    <source>
        <dbReference type="ARBA" id="ARBA00004117"/>
    </source>
</evidence>
<evidence type="ECO:0000256" key="2">
    <source>
        <dbReference type="ARBA" id="ARBA00009677"/>
    </source>
</evidence>
<protein>
    <recommendedName>
        <fullName evidence="4">Flagellar basal-body rod protein FlgF</fullName>
    </recommendedName>
</protein>
<dbReference type="AlphaFoldDB" id="A0A059FA59"/>
<dbReference type="PANTHER" id="PTHR30435">
    <property type="entry name" value="FLAGELLAR PROTEIN"/>
    <property type="match status" value="1"/>
</dbReference>
<proteinExistence type="inferred from homology"/>
<comment type="subcellular location">
    <subcellularLocation>
        <location evidence="1 4">Bacterial flagellum basal body</location>
    </subcellularLocation>
</comment>
<dbReference type="Pfam" id="PF00460">
    <property type="entry name" value="Flg_bb_rod"/>
    <property type="match status" value="1"/>
</dbReference>
<dbReference type="InterPro" id="IPR012836">
    <property type="entry name" value="FlgF"/>
</dbReference>
<dbReference type="NCBIfam" id="TIGR03506">
    <property type="entry name" value="FlgEFG_subfam"/>
    <property type="match status" value="1"/>
</dbReference>
<evidence type="ECO:0000259" key="5">
    <source>
        <dbReference type="Pfam" id="PF00460"/>
    </source>
</evidence>
<dbReference type="Proteomes" id="UP000024816">
    <property type="component" value="Unassembled WGS sequence"/>
</dbReference>
<dbReference type="InterPro" id="IPR010930">
    <property type="entry name" value="Flg_bb/hook_C_dom"/>
</dbReference>
<dbReference type="GO" id="GO:0071978">
    <property type="term" value="P:bacterial-type flagellum-dependent swarming motility"/>
    <property type="evidence" value="ECO:0007669"/>
    <property type="project" value="TreeGrafter"/>
</dbReference>
<evidence type="ECO:0000313" key="8">
    <source>
        <dbReference type="EMBL" id="KCZ87451.1"/>
    </source>
</evidence>
<dbReference type="OrthoDB" id="9804559at2"/>
<keyword evidence="8" id="KW-0966">Cell projection</keyword>
<comment type="subunit">
    <text evidence="4">The basal body constitutes a major portion of the flagellar organelle and consists of five rings (E,L,P,S, and M) mounted on a central rod. The rod consists of about 26 subunits of FlgG in the distal portion, and FlgB, FlgC and FlgF are thought to build up the proximal portion of the rod with about 6 subunits each.</text>
</comment>
<dbReference type="NCBIfam" id="NF009332">
    <property type="entry name" value="PRK12690.1"/>
    <property type="match status" value="1"/>
</dbReference>
<dbReference type="NCBIfam" id="TIGR02490">
    <property type="entry name" value="flgF"/>
    <property type="match status" value="1"/>
</dbReference>
<organism evidence="8 9">
    <name type="scientific">Hyphomonas jannaschiana VP2</name>
    <dbReference type="NCBI Taxonomy" id="1280952"/>
    <lineage>
        <taxon>Bacteria</taxon>
        <taxon>Pseudomonadati</taxon>
        <taxon>Pseudomonadota</taxon>
        <taxon>Alphaproteobacteria</taxon>
        <taxon>Hyphomonadales</taxon>
        <taxon>Hyphomonadaceae</taxon>
        <taxon>Hyphomonas</taxon>
    </lineage>
</organism>
<dbReference type="InterPro" id="IPR019776">
    <property type="entry name" value="Flagellar_basal_body_rod_CS"/>
</dbReference>
<dbReference type="GO" id="GO:0030694">
    <property type="term" value="C:bacterial-type flagellum basal body, rod"/>
    <property type="evidence" value="ECO:0007669"/>
    <property type="project" value="UniProtKB-UniRule"/>
</dbReference>
<sequence>MSSAIYAMLGRQQGLMQEMQVVANNIANSSTTGYKSDRALFGEFLVATGSQSSSLSMGGLAGHSFAMEQGALKITGGELDLAIQGDGFFLVNTEQGQRLTRAGHFQLSADGQLVDMNGSPVLNAGGAPINIPPNASQVRIASDGTITISAGDGLPPQEVGQVGIVTVDQEATLVRDSNSYFSAPDGHRPAENNEIVQGALEQSNVSPVLEVARMIEVQRAYEAGQALFEREDQRISKIISAVRNG</sequence>
<dbReference type="PATRIC" id="fig|1280952.3.peg.2593"/>
<reference evidence="8 9" key="1">
    <citation type="journal article" date="2014" name="Antonie Van Leeuwenhoek">
        <title>Hyphomonas beringensis sp. nov. and Hyphomonas chukchiensis sp. nov., isolated from surface seawater of the Bering Sea and Chukchi Sea.</title>
        <authorList>
            <person name="Li C."/>
            <person name="Lai Q."/>
            <person name="Li G."/>
            <person name="Dong C."/>
            <person name="Wang J."/>
            <person name="Liao Y."/>
            <person name="Shao Z."/>
        </authorList>
    </citation>
    <scope>NUCLEOTIDE SEQUENCE [LARGE SCALE GENOMIC DNA]</scope>
    <source>
        <strain evidence="8 9">VP2</strain>
    </source>
</reference>